<keyword evidence="1" id="KW-0472">Membrane</keyword>
<sequence>MDRERDSPALRARVERWSAVPLVLLHRRSGLLIAAVVVLLVAGLLVPGPAGAVSLAVLLALLGWLTYLNWPGLDARARTLRAAALLVLAGLAAVHALGWF</sequence>
<proteinExistence type="predicted"/>
<comment type="caution">
    <text evidence="2">The sequence shown here is derived from an EMBL/GenBank/DDBJ whole genome shotgun (WGS) entry which is preliminary data.</text>
</comment>
<protein>
    <submittedName>
        <fullName evidence="2">Uncharacterized protein</fullName>
    </submittedName>
</protein>
<reference evidence="2 3" key="1">
    <citation type="submission" date="2021-07" db="EMBL/GenBank/DDBJ databases">
        <title>Actinomadura sp. PM05-2 isolated from lichen.</title>
        <authorList>
            <person name="Somphong A."/>
            <person name="Phongsopitanun W."/>
            <person name="Tanasupawat S."/>
            <person name="Peongsungnone V."/>
        </authorList>
    </citation>
    <scope>NUCLEOTIDE SEQUENCE [LARGE SCALE GENOMIC DNA]</scope>
    <source>
        <strain evidence="2 3">PM05-2</strain>
    </source>
</reference>
<feature type="transmembrane region" description="Helical" evidence="1">
    <location>
        <begin position="29"/>
        <end position="46"/>
    </location>
</feature>
<gene>
    <name evidence="2" type="ORF">K1Y72_14090</name>
</gene>
<dbReference type="InterPro" id="IPR046549">
    <property type="entry name" value="DUF6703"/>
</dbReference>
<evidence type="ECO:0000256" key="1">
    <source>
        <dbReference type="SAM" id="Phobius"/>
    </source>
</evidence>
<feature type="transmembrane region" description="Helical" evidence="1">
    <location>
        <begin position="52"/>
        <end position="70"/>
    </location>
</feature>
<dbReference type="Pfam" id="PF20444">
    <property type="entry name" value="DUF6703"/>
    <property type="match status" value="1"/>
</dbReference>
<evidence type="ECO:0000313" key="2">
    <source>
        <dbReference type="EMBL" id="MBW8483512.1"/>
    </source>
</evidence>
<organism evidence="2 3">
    <name type="scientific">Actinomadura parmotrematis</name>
    <dbReference type="NCBI Taxonomy" id="2864039"/>
    <lineage>
        <taxon>Bacteria</taxon>
        <taxon>Bacillati</taxon>
        <taxon>Actinomycetota</taxon>
        <taxon>Actinomycetes</taxon>
        <taxon>Streptosporangiales</taxon>
        <taxon>Thermomonosporaceae</taxon>
        <taxon>Actinomadura</taxon>
    </lineage>
</organism>
<dbReference type="EMBL" id="JAIBOA010000008">
    <property type="protein sequence ID" value="MBW8483512.1"/>
    <property type="molecule type" value="Genomic_DNA"/>
</dbReference>
<dbReference type="RefSeq" id="WP_220166748.1">
    <property type="nucleotide sequence ID" value="NZ_JAIBOA010000008.1"/>
</dbReference>
<keyword evidence="1" id="KW-1133">Transmembrane helix</keyword>
<name>A0ABS7FSX9_9ACTN</name>
<feature type="transmembrane region" description="Helical" evidence="1">
    <location>
        <begin position="82"/>
        <end position="99"/>
    </location>
</feature>
<accession>A0ABS7FSX9</accession>
<keyword evidence="3" id="KW-1185">Reference proteome</keyword>
<keyword evidence="1" id="KW-0812">Transmembrane</keyword>
<dbReference type="Proteomes" id="UP000774570">
    <property type="component" value="Unassembled WGS sequence"/>
</dbReference>
<evidence type="ECO:0000313" key="3">
    <source>
        <dbReference type="Proteomes" id="UP000774570"/>
    </source>
</evidence>